<dbReference type="GO" id="GO:0003676">
    <property type="term" value="F:nucleic acid binding"/>
    <property type="evidence" value="ECO:0007669"/>
    <property type="project" value="InterPro"/>
</dbReference>
<dbReference type="InterPro" id="IPR036397">
    <property type="entry name" value="RNaseH_sf"/>
</dbReference>
<reference evidence="3 4" key="1">
    <citation type="submission" date="2019-02" db="EMBL/GenBank/DDBJ databases">
        <title>Deep-cultivation of Planctomycetes and their phenomic and genomic characterization uncovers novel biology.</title>
        <authorList>
            <person name="Wiegand S."/>
            <person name="Jogler M."/>
            <person name="Boedeker C."/>
            <person name="Pinto D."/>
            <person name="Vollmers J."/>
            <person name="Rivas-Marin E."/>
            <person name="Kohn T."/>
            <person name="Peeters S.H."/>
            <person name="Heuer A."/>
            <person name="Rast P."/>
            <person name="Oberbeckmann S."/>
            <person name="Bunk B."/>
            <person name="Jeske O."/>
            <person name="Meyerdierks A."/>
            <person name="Storesund J.E."/>
            <person name="Kallscheuer N."/>
            <person name="Luecker S."/>
            <person name="Lage O.M."/>
            <person name="Pohl T."/>
            <person name="Merkel B.J."/>
            <person name="Hornburger P."/>
            <person name="Mueller R.-W."/>
            <person name="Bruemmer F."/>
            <person name="Labrenz M."/>
            <person name="Spormann A.M."/>
            <person name="Op den Camp H."/>
            <person name="Overmann J."/>
            <person name="Amann R."/>
            <person name="Jetten M.S.M."/>
            <person name="Mascher T."/>
            <person name="Medema M.H."/>
            <person name="Devos D.P."/>
            <person name="Kaster A.-K."/>
            <person name="Ovreas L."/>
            <person name="Rohde M."/>
            <person name="Galperin M.Y."/>
            <person name="Jogler C."/>
        </authorList>
    </citation>
    <scope>NUCLEOTIDE SEQUENCE [LARGE SCALE GENOMIC DNA]</scope>
    <source>
        <strain evidence="3 4">Pan265</strain>
    </source>
</reference>
<dbReference type="InterPro" id="IPR012337">
    <property type="entry name" value="RNaseH-like_sf"/>
</dbReference>
<proteinExistence type="predicted"/>
<protein>
    <submittedName>
        <fullName evidence="3">IS2 transposase TnpB</fullName>
    </submittedName>
</protein>
<gene>
    <name evidence="3" type="ORF">Pan265_08730</name>
</gene>
<feature type="region of interest" description="Disordered" evidence="1">
    <location>
        <begin position="253"/>
        <end position="285"/>
    </location>
</feature>
<evidence type="ECO:0000256" key="1">
    <source>
        <dbReference type="SAM" id="MobiDB-lite"/>
    </source>
</evidence>
<dbReference type="Gene3D" id="3.30.420.10">
    <property type="entry name" value="Ribonuclease H-like superfamily/Ribonuclease H"/>
    <property type="match status" value="1"/>
</dbReference>
<dbReference type="KEGG" id="mcad:Pan265_08730"/>
<dbReference type="PANTHER" id="PTHR47515">
    <property type="entry name" value="LOW CALCIUM RESPONSE LOCUS PROTEIN T"/>
    <property type="match status" value="1"/>
</dbReference>
<dbReference type="SUPFAM" id="SSF53098">
    <property type="entry name" value="Ribonuclease H-like"/>
    <property type="match status" value="1"/>
</dbReference>
<dbReference type="Proteomes" id="UP000320386">
    <property type="component" value="Chromosome"/>
</dbReference>
<dbReference type="GO" id="GO:0015074">
    <property type="term" value="P:DNA integration"/>
    <property type="evidence" value="ECO:0007669"/>
    <property type="project" value="InterPro"/>
</dbReference>
<dbReference type="Pfam" id="PF13683">
    <property type="entry name" value="rve_3"/>
    <property type="match status" value="1"/>
</dbReference>
<dbReference type="InterPro" id="IPR001584">
    <property type="entry name" value="Integrase_cat-core"/>
</dbReference>
<organism evidence="3 4">
    <name type="scientific">Mucisphaera calidilacus</name>
    <dbReference type="NCBI Taxonomy" id="2527982"/>
    <lineage>
        <taxon>Bacteria</taxon>
        <taxon>Pseudomonadati</taxon>
        <taxon>Planctomycetota</taxon>
        <taxon>Phycisphaerae</taxon>
        <taxon>Phycisphaerales</taxon>
        <taxon>Phycisphaeraceae</taxon>
        <taxon>Mucisphaera</taxon>
    </lineage>
</organism>
<feature type="domain" description="Integrase catalytic" evidence="2">
    <location>
        <begin position="104"/>
        <end position="267"/>
    </location>
</feature>
<dbReference type="Pfam" id="PF13276">
    <property type="entry name" value="HTH_21"/>
    <property type="match status" value="1"/>
</dbReference>
<dbReference type="PROSITE" id="PS50994">
    <property type="entry name" value="INTEGRASE"/>
    <property type="match status" value="1"/>
</dbReference>
<evidence type="ECO:0000313" key="4">
    <source>
        <dbReference type="Proteomes" id="UP000320386"/>
    </source>
</evidence>
<dbReference type="AlphaFoldDB" id="A0A518BVN4"/>
<dbReference type="EMBL" id="CP036280">
    <property type="protein sequence ID" value="QDU71028.1"/>
    <property type="molecule type" value="Genomic_DNA"/>
</dbReference>
<dbReference type="InterPro" id="IPR025948">
    <property type="entry name" value="HTH-like_dom"/>
</dbReference>
<evidence type="ECO:0000313" key="3">
    <source>
        <dbReference type="EMBL" id="QDU71028.1"/>
    </source>
</evidence>
<sequence length="285" mass="33142">MVSEVIDHLRVSERRACKVLCQPRAVQRYLPIERDDEGPLTRRIVALAAMYGRYGTPRITALLRDEGWTVNHKRVERIWKREGLKVPKKQPKRGRLWLNDGSCVRLRPEHKDHVWAYDFVQTRTHDGRPFRVLAIVDEYTRECLALDVDRQLKSDDVLERLAWLMATRSVPEHIRSDNGPEFTAKVVRGWLKRVGVKTLFIEPGSPWENGYVESFNGKLRDELLNGELFYTLKEAKVLIERWRRHYNTIRPHSSLDYRPPAPETITAEPGSAPLRPPLQTSLGLP</sequence>
<dbReference type="NCBIfam" id="NF033516">
    <property type="entry name" value="transpos_IS3"/>
    <property type="match status" value="1"/>
</dbReference>
<dbReference type="InterPro" id="IPR048020">
    <property type="entry name" value="Transpos_IS3"/>
</dbReference>
<keyword evidence="4" id="KW-1185">Reference proteome</keyword>
<dbReference type="PANTHER" id="PTHR47515:SF1">
    <property type="entry name" value="BLR2054 PROTEIN"/>
    <property type="match status" value="1"/>
</dbReference>
<name>A0A518BVN4_9BACT</name>
<accession>A0A518BVN4</accession>
<evidence type="ECO:0000259" key="2">
    <source>
        <dbReference type="PROSITE" id="PS50994"/>
    </source>
</evidence>